<dbReference type="CDD" id="cd00383">
    <property type="entry name" value="trans_reg_C"/>
    <property type="match status" value="1"/>
</dbReference>
<dbReference type="Gene3D" id="3.40.50.2300">
    <property type="match status" value="1"/>
</dbReference>
<evidence type="ECO:0000256" key="4">
    <source>
        <dbReference type="ARBA" id="ARBA00023125"/>
    </source>
</evidence>
<keyword evidence="11" id="KW-1185">Reference proteome</keyword>
<evidence type="ECO:0000256" key="7">
    <source>
        <dbReference type="PROSITE-ProRule" id="PRU01091"/>
    </source>
</evidence>
<dbReference type="RefSeq" id="WP_232190098.1">
    <property type="nucleotide sequence ID" value="NZ_JAIOAP010000027.1"/>
</dbReference>
<comment type="caution">
    <text evidence="10">The sequence shown here is derived from an EMBL/GenBank/DDBJ whole genome shotgun (WGS) entry which is preliminary data.</text>
</comment>
<dbReference type="SMART" id="SM00862">
    <property type="entry name" value="Trans_reg_C"/>
    <property type="match status" value="1"/>
</dbReference>
<dbReference type="Pfam" id="PF00072">
    <property type="entry name" value="Response_reg"/>
    <property type="match status" value="1"/>
</dbReference>
<evidence type="ECO:0000313" key="10">
    <source>
        <dbReference type="EMBL" id="MEQ4487062.1"/>
    </source>
</evidence>
<dbReference type="PANTHER" id="PTHR48111:SF40">
    <property type="entry name" value="PHOSPHATE REGULON TRANSCRIPTIONAL REGULATORY PROTEIN PHOB"/>
    <property type="match status" value="1"/>
</dbReference>
<dbReference type="PROSITE" id="PS51755">
    <property type="entry name" value="OMPR_PHOB"/>
    <property type="match status" value="1"/>
</dbReference>
<organism evidence="10 11">
    <name type="scientific">Cohnella silvisoli</name>
    <dbReference type="NCBI Taxonomy" id="2873699"/>
    <lineage>
        <taxon>Bacteria</taxon>
        <taxon>Bacillati</taxon>
        <taxon>Bacillota</taxon>
        <taxon>Bacilli</taxon>
        <taxon>Bacillales</taxon>
        <taxon>Paenibacillaceae</taxon>
        <taxon>Cohnella</taxon>
    </lineage>
</organism>
<evidence type="ECO:0000256" key="3">
    <source>
        <dbReference type="ARBA" id="ARBA00023015"/>
    </source>
</evidence>
<feature type="DNA-binding region" description="OmpR/PhoB-type" evidence="7">
    <location>
        <begin position="132"/>
        <end position="228"/>
    </location>
</feature>
<evidence type="ECO:0000256" key="1">
    <source>
        <dbReference type="ARBA" id="ARBA00022553"/>
    </source>
</evidence>
<evidence type="ECO:0000256" key="5">
    <source>
        <dbReference type="ARBA" id="ARBA00023163"/>
    </source>
</evidence>
<dbReference type="SUPFAM" id="SSF46894">
    <property type="entry name" value="C-terminal effector domain of the bipartite response regulators"/>
    <property type="match status" value="1"/>
</dbReference>
<dbReference type="InterPro" id="IPR039420">
    <property type="entry name" value="WalR-like"/>
</dbReference>
<dbReference type="PANTHER" id="PTHR48111">
    <property type="entry name" value="REGULATOR OF RPOS"/>
    <property type="match status" value="1"/>
</dbReference>
<accession>A0ABV1L441</accession>
<sequence length="233" mass="27335">MKHTILIADDDRDIVRMIEKELKRENFGVLCAYDGKQALEMMESEPVDFLILDVMMPVMDGLEVCRRLGRERNIPVLILSARDREIDRIVGLEIGADDYMTKPFSLNELIARIKAHFRKMSRLEEQLLHKLHAATAINEVITLNEQTYEAFLRGQKLDISFKEFQLLSYFQRNPNRILSREQIYFQVWGNEEGDINTVTVHIKNLRKKFGQDHDFIRTVWGVGYRYTPKADSQ</sequence>
<dbReference type="InterPro" id="IPR011006">
    <property type="entry name" value="CheY-like_superfamily"/>
</dbReference>
<dbReference type="InterPro" id="IPR036388">
    <property type="entry name" value="WH-like_DNA-bd_sf"/>
</dbReference>
<keyword evidence="4 7" id="KW-0238">DNA-binding</keyword>
<dbReference type="SMART" id="SM00448">
    <property type="entry name" value="REC"/>
    <property type="match status" value="1"/>
</dbReference>
<feature type="modified residue" description="4-aspartylphosphate" evidence="6">
    <location>
        <position position="53"/>
    </location>
</feature>
<dbReference type="InterPro" id="IPR001789">
    <property type="entry name" value="Sig_transdc_resp-reg_receiver"/>
</dbReference>
<name>A0ABV1L441_9BACL</name>
<protein>
    <submittedName>
        <fullName evidence="10">Response regulator transcription factor</fullName>
    </submittedName>
</protein>
<dbReference type="InterPro" id="IPR001867">
    <property type="entry name" value="OmpR/PhoB-type_DNA-bd"/>
</dbReference>
<dbReference type="InterPro" id="IPR016032">
    <property type="entry name" value="Sig_transdc_resp-reg_C-effctor"/>
</dbReference>
<dbReference type="Proteomes" id="UP001493487">
    <property type="component" value="Unassembled WGS sequence"/>
</dbReference>
<feature type="domain" description="Response regulatory" evidence="8">
    <location>
        <begin position="4"/>
        <end position="117"/>
    </location>
</feature>
<dbReference type="Gene3D" id="6.10.250.690">
    <property type="match status" value="1"/>
</dbReference>
<keyword evidence="5" id="KW-0804">Transcription</keyword>
<dbReference type="PROSITE" id="PS50110">
    <property type="entry name" value="RESPONSE_REGULATORY"/>
    <property type="match status" value="1"/>
</dbReference>
<proteinExistence type="predicted"/>
<dbReference type="Pfam" id="PF00486">
    <property type="entry name" value="Trans_reg_C"/>
    <property type="match status" value="1"/>
</dbReference>
<evidence type="ECO:0000256" key="6">
    <source>
        <dbReference type="PROSITE-ProRule" id="PRU00169"/>
    </source>
</evidence>
<feature type="domain" description="OmpR/PhoB-type" evidence="9">
    <location>
        <begin position="132"/>
        <end position="228"/>
    </location>
</feature>
<keyword evidence="1 6" id="KW-0597">Phosphoprotein</keyword>
<evidence type="ECO:0000313" key="11">
    <source>
        <dbReference type="Proteomes" id="UP001493487"/>
    </source>
</evidence>
<dbReference type="EMBL" id="JASKHM010000028">
    <property type="protein sequence ID" value="MEQ4487062.1"/>
    <property type="molecule type" value="Genomic_DNA"/>
</dbReference>
<dbReference type="SUPFAM" id="SSF52172">
    <property type="entry name" value="CheY-like"/>
    <property type="match status" value="1"/>
</dbReference>
<keyword evidence="3" id="KW-0805">Transcription regulation</keyword>
<evidence type="ECO:0000259" key="9">
    <source>
        <dbReference type="PROSITE" id="PS51755"/>
    </source>
</evidence>
<dbReference type="Gene3D" id="1.10.10.10">
    <property type="entry name" value="Winged helix-like DNA-binding domain superfamily/Winged helix DNA-binding domain"/>
    <property type="match status" value="1"/>
</dbReference>
<dbReference type="CDD" id="cd17574">
    <property type="entry name" value="REC_OmpR"/>
    <property type="match status" value="1"/>
</dbReference>
<keyword evidence="2" id="KW-0902">Two-component regulatory system</keyword>
<evidence type="ECO:0000256" key="2">
    <source>
        <dbReference type="ARBA" id="ARBA00023012"/>
    </source>
</evidence>
<gene>
    <name evidence="10" type="ORF">QJS35_32260</name>
</gene>
<reference evidence="10 11" key="1">
    <citation type="journal article" date="2023" name="Genome Announc.">
        <title>Pan-Genome Analyses of the Genus Cohnella and Proposal of the Novel Species Cohnella silvisoli sp. nov., Isolated from Forest Soil.</title>
        <authorList>
            <person name="Wang C."/>
            <person name="Mao L."/>
            <person name="Bao G."/>
            <person name="Zhu H."/>
        </authorList>
    </citation>
    <scope>NUCLEOTIDE SEQUENCE [LARGE SCALE GENOMIC DNA]</scope>
    <source>
        <strain evidence="10 11">NL03-T5-1</strain>
    </source>
</reference>
<evidence type="ECO:0000259" key="8">
    <source>
        <dbReference type="PROSITE" id="PS50110"/>
    </source>
</evidence>